<dbReference type="OMA" id="HHRPCAL"/>
<name>A0A7U2HXD2_PHANO</name>
<feature type="compositionally biased region" description="Polar residues" evidence="1">
    <location>
        <begin position="451"/>
        <end position="464"/>
    </location>
</feature>
<evidence type="ECO:0000313" key="3">
    <source>
        <dbReference type="Proteomes" id="UP000663193"/>
    </source>
</evidence>
<sequence>MDDDMPPLMCKLESPPIKVEYDCESLHEAPPASIPIKLEEGEIYEGDSNVRPRLVAYSSSPPLIEDCPALHGFDEDATQLSDESKLHEQLELSTYEYDALDERYRGLLNQHRKLKQLATAYRDIIHGSASHEEPDIGLDQLHAEAGYEGLRAKALEVDVLRPVIQDAGGPEVASFLVQSVQALIEQVGSLEDIWQLVESTATIRRRLHELGGLQGLDQLVTDSKNLLSEQQALAKLERIIDGPNGLRAKAAKYDRLQQAFTSVEAGRDGKFPPTNVSGAISTWKKKTRCASKKNSAADSAPTKALPLNIIQKQYSTLPSLTGSTILSNELGVINAARARLLTSEPDHGDPDRDLYEPKEKPPVRSLSTKADNANNMPLGRSRTDRSSEDYDPDASRKRKHELNAQVIYTKRPRVDIGRASALVESTLAASSADPTNAFRPYTPPDLGRSPVSYSNKRNEAMSSTEDNDPEHRQRVRFIRDQVSELIESRGESKEAVDTTPARVDRSSVDSLLGSTDYVRRPTVKIEAPSDSLWATRSNIAPATGPSRELKTQVFIENCPIALWVGASHPGSYNSADLLKDDKIPYALAMFLFTEMKKYLNDTNAKIWATMKPNNNTCILRYLIDGHRPSGLSQESRACRMCSSAWVRHHRPCALLQDLHGIRTVVFMPLRDALRRGVAWTDKRFWIMDI</sequence>
<dbReference type="OrthoDB" id="3779310at2759"/>
<evidence type="ECO:0000313" key="2">
    <source>
        <dbReference type="EMBL" id="QRC95385.1"/>
    </source>
</evidence>
<organism evidence="2 3">
    <name type="scientific">Phaeosphaeria nodorum (strain SN15 / ATCC MYA-4574 / FGSC 10173)</name>
    <name type="common">Glume blotch fungus</name>
    <name type="synonym">Parastagonospora nodorum</name>
    <dbReference type="NCBI Taxonomy" id="321614"/>
    <lineage>
        <taxon>Eukaryota</taxon>
        <taxon>Fungi</taxon>
        <taxon>Dikarya</taxon>
        <taxon>Ascomycota</taxon>
        <taxon>Pezizomycotina</taxon>
        <taxon>Dothideomycetes</taxon>
        <taxon>Pleosporomycetidae</taxon>
        <taxon>Pleosporales</taxon>
        <taxon>Pleosporineae</taxon>
        <taxon>Phaeosphaeriaceae</taxon>
        <taxon>Parastagonospora</taxon>
    </lineage>
</organism>
<feature type="region of interest" description="Disordered" evidence="1">
    <location>
        <begin position="342"/>
        <end position="398"/>
    </location>
</feature>
<feature type="compositionally biased region" description="Polar residues" evidence="1">
    <location>
        <begin position="365"/>
        <end position="375"/>
    </location>
</feature>
<gene>
    <name evidence="2" type="ORF">JI435_030790</name>
</gene>
<dbReference type="EMBL" id="CP069027">
    <property type="protein sequence ID" value="QRC95385.1"/>
    <property type="molecule type" value="Genomic_DNA"/>
</dbReference>
<dbReference type="Proteomes" id="UP000663193">
    <property type="component" value="Chromosome 5"/>
</dbReference>
<dbReference type="VEuPathDB" id="FungiDB:JI435_030790"/>
<protein>
    <submittedName>
        <fullName evidence="2">Uncharacterized protein</fullName>
    </submittedName>
</protein>
<feature type="region of interest" description="Disordered" evidence="1">
    <location>
        <begin position="434"/>
        <end position="471"/>
    </location>
</feature>
<accession>A0A7U2HXD2</accession>
<keyword evidence="3" id="KW-1185">Reference proteome</keyword>
<feature type="compositionally biased region" description="Basic and acidic residues" evidence="1">
    <location>
        <begin position="344"/>
        <end position="362"/>
    </location>
</feature>
<reference evidence="3" key="1">
    <citation type="journal article" date="2021" name="BMC Genomics">
        <title>Chromosome-level genome assembly and manually-curated proteome of model necrotroph Parastagonospora nodorum Sn15 reveals a genome-wide trove of candidate effector homologs, and redundancy of virulence-related functions within an accessory chromosome.</title>
        <authorList>
            <person name="Bertazzoni S."/>
            <person name="Jones D.A.B."/>
            <person name="Phan H.T."/>
            <person name="Tan K.-C."/>
            <person name="Hane J.K."/>
        </authorList>
    </citation>
    <scope>NUCLEOTIDE SEQUENCE [LARGE SCALE GENOMIC DNA]</scope>
    <source>
        <strain evidence="3">SN15 / ATCC MYA-4574 / FGSC 10173)</strain>
    </source>
</reference>
<dbReference type="AlphaFoldDB" id="A0A7U2HXD2"/>
<evidence type="ECO:0000256" key="1">
    <source>
        <dbReference type="SAM" id="MobiDB-lite"/>
    </source>
</evidence>
<proteinExistence type="predicted"/>